<accession>A0AAN5I2Z6</accession>
<evidence type="ECO:0000256" key="1">
    <source>
        <dbReference type="ARBA" id="ARBA00004173"/>
    </source>
</evidence>
<dbReference type="InterPro" id="IPR002347">
    <property type="entry name" value="SDR_fam"/>
</dbReference>
<evidence type="ECO:0000256" key="7">
    <source>
        <dbReference type="ARBA" id="ARBA00023140"/>
    </source>
</evidence>
<dbReference type="NCBIfam" id="NF006133">
    <property type="entry name" value="PRK08278.1"/>
    <property type="match status" value="1"/>
</dbReference>
<name>A0AAN5I2Z6_9BILA</name>
<sequence length="409" mass="44294">GMSKFSGRTALITGASRGIGKAIALRLRKDGANIVIAAKTATPHAKLAGTIYTAAEEIEKAGGKALPFAVDVRDEANVQECVQTAVNKFGGIDILVNNASAISLTGTVDTEMKRYDLMHNINKRGTFLMSKACIPHLMKAQNPHILNLSPPLLMEPRWFSNHVAYTMAKFGMSMCVLGMHEELRPHRIAVNALWPLTSIWTASMEMITHGEGAAGSRTPEIVADAAHAILGKNSAEYTGNFSIDEDVLRAEGVTDFDKYAIDLSVPLSPDFFIPAGKYDHCFAQSKESKASPEPFQQAKGEIGEVIHTMKALLSADLVKKVDATFEFVLTESSGADKVYLDFKNGSGFIGEGLVHGGADVRFECTVANFVKMFKGQLSPTAAFMTKKLVIKGNIPKAMILENLLKKMKK</sequence>
<evidence type="ECO:0000256" key="2">
    <source>
        <dbReference type="ARBA" id="ARBA00004275"/>
    </source>
</evidence>
<dbReference type="SUPFAM" id="SSF55718">
    <property type="entry name" value="SCP-like"/>
    <property type="match status" value="1"/>
</dbReference>
<keyword evidence="4" id="KW-0521">NADP</keyword>
<dbReference type="PRINTS" id="PR00081">
    <property type="entry name" value="GDHRDH"/>
</dbReference>
<dbReference type="Gene3D" id="3.40.50.720">
    <property type="entry name" value="NAD(P)-binding Rossmann-like Domain"/>
    <property type="match status" value="1"/>
</dbReference>
<keyword evidence="7" id="KW-0576">Peroxisome</keyword>
<evidence type="ECO:0000256" key="4">
    <source>
        <dbReference type="ARBA" id="ARBA00022857"/>
    </source>
</evidence>
<dbReference type="GO" id="GO:0016491">
    <property type="term" value="F:oxidoreductase activity"/>
    <property type="evidence" value="ECO:0007669"/>
    <property type="project" value="UniProtKB-KW"/>
</dbReference>
<evidence type="ECO:0000259" key="9">
    <source>
        <dbReference type="Pfam" id="PF02036"/>
    </source>
</evidence>
<dbReference type="InterPro" id="IPR051935">
    <property type="entry name" value="HSDL2"/>
</dbReference>
<comment type="caution">
    <text evidence="10">The sequence shown here is derived from an EMBL/GenBank/DDBJ whole genome shotgun (WGS) entry which is preliminary data.</text>
</comment>
<evidence type="ECO:0000256" key="6">
    <source>
        <dbReference type="ARBA" id="ARBA00023128"/>
    </source>
</evidence>
<dbReference type="Proteomes" id="UP001328107">
    <property type="component" value="Unassembled WGS sequence"/>
</dbReference>
<comment type="similarity">
    <text evidence="3">Belongs to the short-chain dehydrogenases/reductases (SDR) family.</text>
</comment>
<dbReference type="EMBL" id="BTRK01000004">
    <property type="protein sequence ID" value="GMR50068.1"/>
    <property type="molecule type" value="Genomic_DNA"/>
</dbReference>
<dbReference type="Gene3D" id="3.30.1050.10">
    <property type="entry name" value="SCP2 sterol-binding domain"/>
    <property type="match status" value="1"/>
</dbReference>
<keyword evidence="5" id="KW-0560">Oxidoreductase</keyword>
<evidence type="ECO:0000313" key="11">
    <source>
        <dbReference type="Proteomes" id="UP001328107"/>
    </source>
</evidence>
<dbReference type="Pfam" id="PF00106">
    <property type="entry name" value="adh_short"/>
    <property type="match status" value="1"/>
</dbReference>
<proteinExistence type="inferred from homology"/>
<protein>
    <recommendedName>
        <fullName evidence="8">Hydroxysteroid dehydrogenase-like protein 2</fullName>
    </recommendedName>
</protein>
<dbReference type="PANTHER" id="PTHR42808">
    <property type="entry name" value="HYDROXYSTEROID DEHYDROGENASE-LIKE PROTEIN 2"/>
    <property type="match status" value="1"/>
</dbReference>
<dbReference type="PANTHER" id="PTHR42808:SF3">
    <property type="entry name" value="HYDROXYSTEROID DEHYDROGENASE-LIKE PROTEIN 2"/>
    <property type="match status" value="1"/>
</dbReference>
<reference evidence="11" key="1">
    <citation type="submission" date="2022-10" db="EMBL/GenBank/DDBJ databases">
        <title>Genome assembly of Pristionchus species.</title>
        <authorList>
            <person name="Yoshida K."/>
            <person name="Sommer R.J."/>
        </authorList>
    </citation>
    <scope>NUCLEOTIDE SEQUENCE [LARGE SCALE GENOMIC DNA]</scope>
    <source>
        <strain evidence="11">RS5460</strain>
    </source>
</reference>
<dbReference type="SUPFAM" id="SSF51735">
    <property type="entry name" value="NAD(P)-binding Rossmann-fold domains"/>
    <property type="match status" value="1"/>
</dbReference>
<dbReference type="InterPro" id="IPR036527">
    <property type="entry name" value="SCP2_sterol-bd_dom_sf"/>
</dbReference>
<dbReference type="AlphaFoldDB" id="A0AAN5I2Z6"/>
<evidence type="ECO:0000256" key="3">
    <source>
        <dbReference type="ARBA" id="ARBA00006484"/>
    </source>
</evidence>
<dbReference type="GO" id="GO:0005739">
    <property type="term" value="C:mitochondrion"/>
    <property type="evidence" value="ECO:0007669"/>
    <property type="project" value="UniProtKB-SubCell"/>
</dbReference>
<feature type="non-terminal residue" evidence="10">
    <location>
        <position position="1"/>
    </location>
</feature>
<comment type="subcellular location">
    <subcellularLocation>
        <location evidence="1">Mitochondrion</location>
    </subcellularLocation>
    <subcellularLocation>
        <location evidence="2">Peroxisome</location>
    </subcellularLocation>
</comment>
<dbReference type="CDD" id="cd09762">
    <property type="entry name" value="HSDL2_SDR_c"/>
    <property type="match status" value="1"/>
</dbReference>
<dbReference type="InterPro" id="IPR036291">
    <property type="entry name" value="NAD(P)-bd_dom_sf"/>
</dbReference>
<feature type="domain" description="SCP2" evidence="9">
    <location>
        <begin position="314"/>
        <end position="405"/>
    </location>
</feature>
<dbReference type="GO" id="GO:0005777">
    <property type="term" value="C:peroxisome"/>
    <property type="evidence" value="ECO:0007669"/>
    <property type="project" value="UniProtKB-SubCell"/>
</dbReference>
<keyword evidence="6" id="KW-0496">Mitochondrion</keyword>
<dbReference type="Pfam" id="PF02036">
    <property type="entry name" value="SCP2"/>
    <property type="match status" value="1"/>
</dbReference>
<dbReference type="FunFam" id="3.40.50.720:FF:000301">
    <property type="entry name" value="Hydroxysteroid dehydrogenase like 2"/>
    <property type="match status" value="1"/>
</dbReference>
<organism evidence="10 11">
    <name type="scientific">Pristionchus mayeri</name>
    <dbReference type="NCBI Taxonomy" id="1317129"/>
    <lineage>
        <taxon>Eukaryota</taxon>
        <taxon>Metazoa</taxon>
        <taxon>Ecdysozoa</taxon>
        <taxon>Nematoda</taxon>
        <taxon>Chromadorea</taxon>
        <taxon>Rhabditida</taxon>
        <taxon>Rhabditina</taxon>
        <taxon>Diplogasteromorpha</taxon>
        <taxon>Diplogasteroidea</taxon>
        <taxon>Neodiplogasteridae</taxon>
        <taxon>Pristionchus</taxon>
    </lineage>
</organism>
<evidence type="ECO:0000313" key="10">
    <source>
        <dbReference type="EMBL" id="GMR50068.1"/>
    </source>
</evidence>
<keyword evidence="11" id="KW-1185">Reference proteome</keyword>
<evidence type="ECO:0000256" key="8">
    <source>
        <dbReference type="ARBA" id="ARBA00040243"/>
    </source>
</evidence>
<evidence type="ECO:0000256" key="5">
    <source>
        <dbReference type="ARBA" id="ARBA00023002"/>
    </source>
</evidence>
<dbReference type="InterPro" id="IPR003033">
    <property type="entry name" value="SCP2_sterol-bd_dom"/>
</dbReference>
<gene>
    <name evidence="10" type="ORF">PMAYCL1PPCAC_20263</name>
</gene>